<name>A0ACB9P5E4_9MYRT</name>
<protein>
    <submittedName>
        <fullName evidence="1">Uncharacterized protein</fullName>
    </submittedName>
</protein>
<comment type="caution">
    <text evidence="1">The sequence shown here is derived from an EMBL/GenBank/DDBJ whole genome shotgun (WGS) entry which is preliminary data.</text>
</comment>
<evidence type="ECO:0000313" key="2">
    <source>
        <dbReference type="Proteomes" id="UP001057402"/>
    </source>
</evidence>
<accession>A0ACB9P5E4</accession>
<sequence>MSAKRFDAKKKPSHVGEYDGDDAEDDEAPVAASEGEFSSLPEDERRKKGTSSGNRKNGSREASLPACQADKCVADLSDAKRYYRRHKVCEVHAKAPAVTVSGLRQRFCQQCSRFHELHEFDESKRSCRSRLAGHNERRRRSTGEHHGENSGRSMPVSSQARESQCWLRDERGRVQIVIPGNPAYQAIQ</sequence>
<dbReference type="Proteomes" id="UP001057402">
    <property type="component" value="Chromosome 7"/>
</dbReference>
<keyword evidence="2" id="KW-1185">Reference proteome</keyword>
<proteinExistence type="predicted"/>
<evidence type="ECO:0000313" key="1">
    <source>
        <dbReference type="EMBL" id="KAI4342466.1"/>
    </source>
</evidence>
<dbReference type="EMBL" id="CM042886">
    <property type="protein sequence ID" value="KAI4342466.1"/>
    <property type="molecule type" value="Genomic_DNA"/>
</dbReference>
<gene>
    <name evidence="1" type="ORF">MLD38_027093</name>
</gene>
<reference evidence="2" key="1">
    <citation type="journal article" date="2023" name="Front. Plant Sci.">
        <title>Chromosomal-level genome assembly of Melastoma candidum provides insights into trichome evolution.</title>
        <authorList>
            <person name="Zhong Y."/>
            <person name="Wu W."/>
            <person name="Sun C."/>
            <person name="Zou P."/>
            <person name="Liu Y."/>
            <person name="Dai S."/>
            <person name="Zhou R."/>
        </authorList>
    </citation>
    <scope>NUCLEOTIDE SEQUENCE [LARGE SCALE GENOMIC DNA]</scope>
</reference>
<organism evidence="1 2">
    <name type="scientific">Melastoma candidum</name>
    <dbReference type="NCBI Taxonomy" id="119954"/>
    <lineage>
        <taxon>Eukaryota</taxon>
        <taxon>Viridiplantae</taxon>
        <taxon>Streptophyta</taxon>
        <taxon>Embryophyta</taxon>
        <taxon>Tracheophyta</taxon>
        <taxon>Spermatophyta</taxon>
        <taxon>Magnoliopsida</taxon>
        <taxon>eudicotyledons</taxon>
        <taxon>Gunneridae</taxon>
        <taxon>Pentapetalae</taxon>
        <taxon>rosids</taxon>
        <taxon>malvids</taxon>
        <taxon>Myrtales</taxon>
        <taxon>Melastomataceae</taxon>
        <taxon>Melastomatoideae</taxon>
        <taxon>Melastomateae</taxon>
        <taxon>Melastoma</taxon>
    </lineage>
</organism>